<feature type="active site" description="O-(5'-phospho-DNA)-serine intermediate" evidence="6">
    <location>
        <position position="9"/>
    </location>
</feature>
<dbReference type="SUPFAM" id="SSF46689">
    <property type="entry name" value="Homeodomain-like"/>
    <property type="match status" value="1"/>
</dbReference>
<feature type="domain" description="Resolvase/invertase-type recombinase catalytic" evidence="7">
    <location>
        <begin position="1"/>
        <end position="135"/>
    </location>
</feature>
<dbReference type="Gene3D" id="3.40.50.1390">
    <property type="entry name" value="Resolvase, N-terminal catalytic domain"/>
    <property type="match status" value="1"/>
</dbReference>
<reference evidence="8" key="1">
    <citation type="submission" date="2020-05" db="EMBL/GenBank/DDBJ databases">
        <authorList>
            <person name="Chiriac C."/>
            <person name="Salcher M."/>
            <person name="Ghai R."/>
            <person name="Kavagutti S V."/>
        </authorList>
    </citation>
    <scope>NUCLEOTIDE SEQUENCE</scope>
</reference>
<dbReference type="InterPro" id="IPR006120">
    <property type="entry name" value="Resolvase_HTH_dom"/>
</dbReference>
<dbReference type="EMBL" id="LR797412">
    <property type="protein sequence ID" value="CAB4213906.1"/>
    <property type="molecule type" value="Genomic_DNA"/>
</dbReference>
<dbReference type="PROSITE" id="PS00398">
    <property type="entry name" value="RECOMBINASES_2"/>
    <property type="match status" value="1"/>
</dbReference>
<evidence type="ECO:0000313" key="8">
    <source>
        <dbReference type="EMBL" id="CAB4213906.1"/>
    </source>
</evidence>
<dbReference type="SUPFAM" id="SSF53041">
    <property type="entry name" value="Resolvase-like"/>
    <property type="match status" value="1"/>
</dbReference>
<dbReference type="GO" id="GO:0015074">
    <property type="term" value="P:DNA integration"/>
    <property type="evidence" value="ECO:0007669"/>
    <property type="project" value="UniProtKB-KW"/>
</dbReference>
<keyword evidence="4" id="KW-0238">DNA-binding</keyword>
<dbReference type="InterPro" id="IPR006119">
    <property type="entry name" value="Resolv_N"/>
</dbReference>
<name>A0A6J5SH87_9CAUD</name>
<dbReference type="GO" id="GO:0003677">
    <property type="term" value="F:DNA binding"/>
    <property type="evidence" value="ECO:0007669"/>
    <property type="project" value="UniProtKB-KW"/>
</dbReference>
<dbReference type="InterPro" id="IPR050639">
    <property type="entry name" value="SSR_resolvase"/>
</dbReference>
<protein>
    <submittedName>
        <fullName evidence="8">PinR Site-specific recombinases, DNA invertase Pin homologs</fullName>
    </submittedName>
</protein>
<proteinExistence type="inferred from homology"/>
<evidence type="ECO:0000313" key="9">
    <source>
        <dbReference type="EMBL" id="CAB4218670.1"/>
    </source>
</evidence>
<evidence type="ECO:0000259" key="7">
    <source>
        <dbReference type="PROSITE" id="PS51736"/>
    </source>
</evidence>
<organism evidence="8">
    <name type="scientific">uncultured Caudovirales phage</name>
    <dbReference type="NCBI Taxonomy" id="2100421"/>
    <lineage>
        <taxon>Viruses</taxon>
        <taxon>Duplodnaviria</taxon>
        <taxon>Heunggongvirae</taxon>
        <taxon>Uroviricota</taxon>
        <taxon>Caudoviricetes</taxon>
        <taxon>Peduoviridae</taxon>
        <taxon>Maltschvirus</taxon>
        <taxon>Maltschvirus maltsch</taxon>
    </lineage>
</organism>
<dbReference type="PANTHER" id="PTHR30461:SF26">
    <property type="entry name" value="RESOLVASE HOMOLOG YNEB"/>
    <property type="match status" value="1"/>
</dbReference>
<keyword evidence="3" id="KW-0230">DNA invertase</keyword>
<dbReference type="PANTHER" id="PTHR30461">
    <property type="entry name" value="DNA-INVERTASE FROM LAMBDOID PROPHAGE"/>
    <property type="match status" value="1"/>
</dbReference>
<dbReference type="SMART" id="SM00857">
    <property type="entry name" value="Resolvase"/>
    <property type="match status" value="1"/>
</dbReference>
<dbReference type="Gene3D" id="1.10.10.60">
    <property type="entry name" value="Homeodomain-like"/>
    <property type="match status" value="1"/>
</dbReference>
<keyword evidence="2" id="KW-0229">DNA integration</keyword>
<evidence type="ECO:0000256" key="1">
    <source>
        <dbReference type="ARBA" id="ARBA00009913"/>
    </source>
</evidence>
<comment type="similarity">
    <text evidence="1">Belongs to the site-specific recombinase resolvase family.</text>
</comment>
<evidence type="ECO:0000256" key="3">
    <source>
        <dbReference type="ARBA" id="ARBA00023100"/>
    </source>
</evidence>
<dbReference type="CDD" id="cd03768">
    <property type="entry name" value="SR_ResInv"/>
    <property type="match status" value="1"/>
</dbReference>
<gene>
    <name evidence="8" type="ORF">UFOVP1459_2</name>
    <name evidence="9" type="ORF">UFOVP1609_34</name>
</gene>
<dbReference type="InterPro" id="IPR036162">
    <property type="entry name" value="Resolvase-like_N_sf"/>
</dbReference>
<dbReference type="EMBL" id="LR797459">
    <property type="protein sequence ID" value="CAB4218670.1"/>
    <property type="molecule type" value="Genomic_DNA"/>
</dbReference>
<evidence type="ECO:0000256" key="2">
    <source>
        <dbReference type="ARBA" id="ARBA00022908"/>
    </source>
</evidence>
<dbReference type="GO" id="GO:0000150">
    <property type="term" value="F:DNA strand exchange activity"/>
    <property type="evidence" value="ECO:0007669"/>
    <property type="project" value="UniProtKB-KW"/>
</dbReference>
<evidence type="ECO:0000256" key="6">
    <source>
        <dbReference type="PIRSR" id="PIRSR606118-50"/>
    </source>
</evidence>
<dbReference type="InterPro" id="IPR006118">
    <property type="entry name" value="Recombinase_CS"/>
</dbReference>
<evidence type="ECO:0000256" key="5">
    <source>
        <dbReference type="ARBA" id="ARBA00023172"/>
    </source>
</evidence>
<dbReference type="InterPro" id="IPR009057">
    <property type="entry name" value="Homeodomain-like_sf"/>
</dbReference>
<accession>A0A6J5SH87</accession>
<sequence>MQIGYTRTSTTEQVAGYEAQQRDLAAAGAERIFAEQVSSVAKREQLDAALDYLRDGDVLIVTKLDRLARSVGDLVGIVDRIEKRGASLRILAMNLDTQTPTGKLMLNVIGSVAQFEREMMLERQREGIAKAKRDGKYLGRKPTAMAKGDAVVELIAQGIAPTEIAKRLGIARSSVYRVIEAKMQP</sequence>
<dbReference type="PROSITE" id="PS51736">
    <property type="entry name" value="RECOMBINASES_3"/>
    <property type="match status" value="1"/>
</dbReference>
<evidence type="ECO:0000256" key="4">
    <source>
        <dbReference type="ARBA" id="ARBA00023125"/>
    </source>
</evidence>
<keyword evidence="5" id="KW-0233">DNA recombination</keyword>
<dbReference type="Pfam" id="PF00239">
    <property type="entry name" value="Resolvase"/>
    <property type="match status" value="1"/>
</dbReference>
<dbReference type="Pfam" id="PF02796">
    <property type="entry name" value="HTH_7"/>
    <property type="match status" value="1"/>
</dbReference>